<protein>
    <submittedName>
        <fullName evidence="2">Uncharacterized protein</fullName>
    </submittedName>
</protein>
<sequence length="178" mass="18802">MRRPLGRKGQSASRQRASLAVAGTSDTAVDQNERSLVRFRWGFRFSHGARVLEEMSDPVARYPSRLTPGTGKSRERGLDVRPDAGPDAGSGTGSDAGSDGDPAPESTPAPHPQGGILVPGRPGTLSPALHLGSWSSVRAGIYPILRSPGARHLLHTSSPRPNKEPGKVAATWQVDCVN</sequence>
<reference evidence="2 3" key="1">
    <citation type="submission" date="2017-04" db="EMBL/GenBank/DDBJ databases">
        <title>Draft genome sequence of Marssonina coronaria NL1: causal agent of apple blotch.</title>
        <authorList>
            <person name="Cheng Q."/>
        </authorList>
    </citation>
    <scope>NUCLEOTIDE SEQUENCE [LARGE SCALE GENOMIC DNA]</scope>
    <source>
        <strain evidence="2 3">NL1</strain>
    </source>
</reference>
<feature type="compositionally biased region" description="Low complexity" evidence="1">
    <location>
        <begin position="95"/>
        <end position="104"/>
    </location>
</feature>
<keyword evidence="3" id="KW-1185">Reference proteome</keyword>
<gene>
    <name evidence="2" type="ORF">B2J93_1639</name>
</gene>
<dbReference type="Proteomes" id="UP000242519">
    <property type="component" value="Unassembled WGS sequence"/>
</dbReference>
<evidence type="ECO:0000313" key="2">
    <source>
        <dbReference type="EMBL" id="OWP05590.1"/>
    </source>
</evidence>
<dbReference type="AlphaFoldDB" id="A0A218ZDA5"/>
<name>A0A218ZDA5_9HELO</name>
<accession>A0A218ZDA5</accession>
<feature type="region of interest" description="Disordered" evidence="1">
    <location>
        <begin position="52"/>
        <end position="123"/>
    </location>
</feature>
<feature type="region of interest" description="Disordered" evidence="1">
    <location>
        <begin position="1"/>
        <end position="33"/>
    </location>
</feature>
<feature type="compositionally biased region" description="Basic and acidic residues" evidence="1">
    <location>
        <begin position="72"/>
        <end position="84"/>
    </location>
</feature>
<comment type="caution">
    <text evidence="2">The sequence shown here is derived from an EMBL/GenBank/DDBJ whole genome shotgun (WGS) entry which is preliminary data.</text>
</comment>
<evidence type="ECO:0000313" key="3">
    <source>
        <dbReference type="Proteomes" id="UP000242519"/>
    </source>
</evidence>
<dbReference type="InParanoid" id="A0A218ZDA5"/>
<dbReference type="EMBL" id="MZNU01000061">
    <property type="protein sequence ID" value="OWP05590.1"/>
    <property type="molecule type" value="Genomic_DNA"/>
</dbReference>
<organism evidence="2 3">
    <name type="scientific">Diplocarpon coronariae</name>
    <dbReference type="NCBI Taxonomy" id="2795749"/>
    <lineage>
        <taxon>Eukaryota</taxon>
        <taxon>Fungi</taxon>
        <taxon>Dikarya</taxon>
        <taxon>Ascomycota</taxon>
        <taxon>Pezizomycotina</taxon>
        <taxon>Leotiomycetes</taxon>
        <taxon>Helotiales</taxon>
        <taxon>Drepanopezizaceae</taxon>
        <taxon>Diplocarpon</taxon>
    </lineage>
</organism>
<proteinExistence type="predicted"/>
<evidence type="ECO:0000256" key="1">
    <source>
        <dbReference type="SAM" id="MobiDB-lite"/>
    </source>
</evidence>